<dbReference type="Pfam" id="PF00153">
    <property type="entry name" value="Mito_carr"/>
    <property type="match status" value="3"/>
</dbReference>
<keyword evidence="10" id="KW-1185">Reference proteome</keyword>
<evidence type="ECO:0000313" key="10">
    <source>
        <dbReference type="Proteomes" id="UP001396334"/>
    </source>
</evidence>
<keyword evidence="4" id="KW-0677">Repeat</keyword>
<comment type="subcellular location">
    <subcellularLocation>
        <location evidence="1">Membrane</location>
        <topology evidence="1">Multi-pass membrane protein</topology>
    </subcellularLocation>
</comment>
<accession>A0ABR2N693</accession>
<feature type="repeat" description="Solcar" evidence="6">
    <location>
        <begin position="141"/>
        <end position="229"/>
    </location>
</feature>
<protein>
    <recommendedName>
        <fullName evidence="8">DUF7722 domain-containing protein</fullName>
    </recommendedName>
</protein>
<evidence type="ECO:0000256" key="1">
    <source>
        <dbReference type="ARBA" id="ARBA00004141"/>
    </source>
</evidence>
<dbReference type="SUPFAM" id="SSF103506">
    <property type="entry name" value="Mitochondrial carrier"/>
    <property type="match status" value="1"/>
</dbReference>
<evidence type="ECO:0000256" key="5">
    <source>
        <dbReference type="ARBA" id="ARBA00023136"/>
    </source>
</evidence>
<dbReference type="PANTHER" id="PTHR24089">
    <property type="entry name" value="SOLUTE CARRIER FAMILY 25"/>
    <property type="match status" value="1"/>
</dbReference>
<evidence type="ECO:0000256" key="2">
    <source>
        <dbReference type="ARBA" id="ARBA00022448"/>
    </source>
</evidence>
<feature type="repeat" description="Solcar" evidence="6">
    <location>
        <begin position="244"/>
        <end position="344"/>
    </location>
</feature>
<dbReference type="Gene3D" id="1.50.40.10">
    <property type="entry name" value="Mitochondrial carrier domain"/>
    <property type="match status" value="1"/>
</dbReference>
<feature type="domain" description="DUF7722" evidence="8">
    <location>
        <begin position="467"/>
        <end position="512"/>
    </location>
</feature>
<dbReference type="InterPro" id="IPR023395">
    <property type="entry name" value="MCP_dom_sf"/>
</dbReference>
<evidence type="ECO:0000259" key="8">
    <source>
        <dbReference type="Pfam" id="PF24847"/>
    </source>
</evidence>
<evidence type="ECO:0000256" key="4">
    <source>
        <dbReference type="ARBA" id="ARBA00022737"/>
    </source>
</evidence>
<dbReference type="Proteomes" id="UP001396334">
    <property type="component" value="Unassembled WGS sequence"/>
</dbReference>
<keyword evidence="2 7" id="KW-0813">Transport</keyword>
<feature type="repeat" description="Solcar" evidence="6">
    <location>
        <begin position="38"/>
        <end position="125"/>
    </location>
</feature>
<organism evidence="9 10">
    <name type="scientific">Hibiscus sabdariffa</name>
    <name type="common">roselle</name>
    <dbReference type="NCBI Taxonomy" id="183260"/>
    <lineage>
        <taxon>Eukaryota</taxon>
        <taxon>Viridiplantae</taxon>
        <taxon>Streptophyta</taxon>
        <taxon>Embryophyta</taxon>
        <taxon>Tracheophyta</taxon>
        <taxon>Spermatophyta</taxon>
        <taxon>Magnoliopsida</taxon>
        <taxon>eudicotyledons</taxon>
        <taxon>Gunneridae</taxon>
        <taxon>Pentapetalae</taxon>
        <taxon>rosids</taxon>
        <taxon>malvids</taxon>
        <taxon>Malvales</taxon>
        <taxon>Malvaceae</taxon>
        <taxon>Malvoideae</taxon>
        <taxon>Hibiscus</taxon>
    </lineage>
</organism>
<sequence length="513" mass="55760">MASEDVKTSESAVSTIVNLAEEAKLAREGVKAPSYAIVSICKSLVAGGVAGGLSRTAVAPLERLKILLQVQNPHNIKYNGTVQGLKYIWRTEGFRGLFKGNGTNCARIVPNSAVKFFSYEQASKGILYLYQQQTGNEDAQLTPLLRLGAGACAGIIAMSATYPMDMVRGRLTVQTENSPYQYRGMFHALSTVLRQEGPRALYKGWLPSVIGVVPYVGLNFAVYESLKDWLIKNPQFGFVEDSELSVTTRLACGAAAGTVGQTVAYPLDVIRRRMQMVGWKDAASVVRGDGRNKALEYTGMIDAFRKTVRHEGFGALYKGLVPNSVKVVPSIAIAFVTYESVKVKARFNGSAHGLCTILSAVAQHAHGCCALCFWLLYILLDACKLRSTVNTAMAGGQWPATMGRFKQAACRNHTAVGASMSAEMGMEQVATKVSPTPTLGGGPNGVQKAMPTPTRTWCGYFQMPLHYPKYTKADYEAMPEWKLDCLLTEYGLSVSGDVEQKRNFAMGAFLWPC</sequence>
<dbReference type="InterPro" id="IPR056139">
    <property type="entry name" value="DUF7722"/>
</dbReference>
<name>A0ABR2N693_9ROSI</name>
<reference evidence="9 10" key="1">
    <citation type="journal article" date="2024" name="G3 (Bethesda)">
        <title>Genome assembly of Hibiscus sabdariffa L. provides insights into metabolisms of medicinal natural products.</title>
        <authorList>
            <person name="Kim T."/>
        </authorList>
    </citation>
    <scope>NUCLEOTIDE SEQUENCE [LARGE SCALE GENOMIC DNA]</scope>
    <source>
        <strain evidence="9">TK-2024</strain>
        <tissue evidence="9">Old leaves</tissue>
    </source>
</reference>
<dbReference type="EMBL" id="JBBPBN010000243">
    <property type="protein sequence ID" value="KAK8971602.1"/>
    <property type="molecule type" value="Genomic_DNA"/>
</dbReference>
<evidence type="ECO:0000256" key="3">
    <source>
        <dbReference type="ARBA" id="ARBA00022692"/>
    </source>
</evidence>
<proteinExistence type="inferred from homology"/>
<comment type="caution">
    <text evidence="9">The sequence shown here is derived from an EMBL/GenBank/DDBJ whole genome shotgun (WGS) entry which is preliminary data.</text>
</comment>
<keyword evidence="5 6" id="KW-0472">Membrane</keyword>
<evidence type="ECO:0000313" key="9">
    <source>
        <dbReference type="EMBL" id="KAK8971602.1"/>
    </source>
</evidence>
<keyword evidence="3 6" id="KW-0812">Transmembrane</keyword>
<evidence type="ECO:0000256" key="7">
    <source>
        <dbReference type="RuleBase" id="RU000488"/>
    </source>
</evidence>
<dbReference type="PRINTS" id="PR00926">
    <property type="entry name" value="MITOCARRIER"/>
</dbReference>
<comment type="similarity">
    <text evidence="7">Belongs to the mitochondrial carrier (TC 2.A.29) family.</text>
</comment>
<dbReference type="InterPro" id="IPR002067">
    <property type="entry name" value="MCP"/>
</dbReference>
<dbReference type="InterPro" id="IPR018108">
    <property type="entry name" value="MCP_transmembrane"/>
</dbReference>
<evidence type="ECO:0000256" key="6">
    <source>
        <dbReference type="PROSITE-ProRule" id="PRU00282"/>
    </source>
</evidence>
<dbReference type="Pfam" id="PF24847">
    <property type="entry name" value="DUF7722"/>
    <property type="match status" value="1"/>
</dbReference>
<dbReference type="PROSITE" id="PS50920">
    <property type="entry name" value="SOLCAR"/>
    <property type="match status" value="3"/>
</dbReference>
<gene>
    <name evidence="9" type="ORF">V6N11_073234</name>
</gene>